<feature type="compositionally biased region" description="Basic and acidic residues" evidence="1">
    <location>
        <begin position="94"/>
        <end position="114"/>
    </location>
</feature>
<organism evidence="2">
    <name type="scientific">bioreactor metagenome</name>
    <dbReference type="NCBI Taxonomy" id="1076179"/>
    <lineage>
        <taxon>unclassified sequences</taxon>
        <taxon>metagenomes</taxon>
        <taxon>ecological metagenomes</taxon>
    </lineage>
</organism>
<comment type="caution">
    <text evidence="2">The sequence shown here is derived from an EMBL/GenBank/DDBJ whole genome shotgun (WGS) entry which is preliminary data.</text>
</comment>
<name>A0A645EM62_9ZZZZ</name>
<feature type="region of interest" description="Disordered" evidence="1">
    <location>
        <begin position="88"/>
        <end position="114"/>
    </location>
</feature>
<accession>A0A645EM62</accession>
<proteinExistence type="predicted"/>
<sequence>MDAAFKGDGRIWTSCSAPLQVDQLVVALVDGDAQDFGIAQQAAGHLAGEFLVLDEAGDAQGALHGVEQLFEPDPRLFLGRAARRLHGIGEGCETDQREGEEGDQDRSEQDAVTG</sequence>
<dbReference type="AlphaFoldDB" id="A0A645EM62"/>
<protein>
    <submittedName>
        <fullName evidence="2">Uncharacterized protein</fullName>
    </submittedName>
</protein>
<dbReference type="EMBL" id="VSSQ01049040">
    <property type="protein sequence ID" value="MPN03108.1"/>
    <property type="molecule type" value="Genomic_DNA"/>
</dbReference>
<evidence type="ECO:0000256" key="1">
    <source>
        <dbReference type="SAM" id="MobiDB-lite"/>
    </source>
</evidence>
<reference evidence="2" key="1">
    <citation type="submission" date="2019-08" db="EMBL/GenBank/DDBJ databases">
        <authorList>
            <person name="Kucharzyk K."/>
            <person name="Murdoch R.W."/>
            <person name="Higgins S."/>
            <person name="Loffler F."/>
        </authorList>
    </citation>
    <scope>NUCLEOTIDE SEQUENCE</scope>
</reference>
<evidence type="ECO:0000313" key="2">
    <source>
        <dbReference type="EMBL" id="MPN03108.1"/>
    </source>
</evidence>
<gene>
    <name evidence="2" type="ORF">SDC9_150331</name>
</gene>